<evidence type="ECO:0000256" key="4">
    <source>
        <dbReference type="ARBA" id="ARBA00023224"/>
    </source>
</evidence>
<dbReference type="PROSITE" id="PS50885">
    <property type="entry name" value="HAMP"/>
    <property type="match status" value="1"/>
</dbReference>
<evidence type="ECO:0000256" key="2">
    <source>
        <dbReference type="ARBA" id="ARBA00022475"/>
    </source>
</evidence>
<evidence type="ECO:0000313" key="12">
    <source>
        <dbReference type="Proteomes" id="UP000602284"/>
    </source>
</evidence>
<keyword evidence="2" id="KW-1003">Cell membrane</keyword>
<dbReference type="SMART" id="SM00283">
    <property type="entry name" value="MA"/>
    <property type="match status" value="1"/>
</dbReference>
<feature type="coiled-coil region" evidence="7">
    <location>
        <begin position="442"/>
        <end position="469"/>
    </location>
</feature>
<dbReference type="InterPro" id="IPR003660">
    <property type="entry name" value="HAMP_dom"/>
</dbReference>
<evidence type="ECO:0000256" key="8">
    <source>
        <dbReference type="SAM" id="Phobius"/>
    </source>
</evidence>
<dbReference type="RefSeq" id="WP_201631505.1">
    <property type="nucleotide sequence ID" value="NZ_JAEQNB010000001.1"/>
</dbReference>
<dbReference type="InterPro" id="IPR004089">
    <property type="entry name" value="MCPsignal_dom"/>
</dbReference>
<evidence type="ECO:0000256" key="7">
    <source>
        <dbReference type="SAM" id="Coils"/>
    </source>
</evidence>
<keyword evidence="8" id="KW-0812">Transmembrane</keyword>
<dbReference type="PANTHER" id="PTHR32089">
    <property type="entry name" value="METHYL-ACCEPTING CHEMOTAXIS PROTEIN MCPB"/>
    <property type="match status" value="1"/>
</dbReference>
<dbReference type="Proteomes" id="UP000602284">
    <property type="component" value="Unassembled WGS sequence"/>
</dbReference>
<feature type="transmembrane region" description="Helical" evidence="8">
    <location>
        <begin position="209"/>
        <end position="229"/>
    </location>
</feature>
<dbReference type="Gene3D" id="6.10.340.10">
    <property type="match status" value="1"/>
</dbReference>
<organism evidence="11 12">
    <name type="scientific">Tumebacillus amylolyticus</name>
    <dbReference type="NCBI Taxonomy" id="2801339"/>
    <lineage>
        <taxon>Bacteria</taxon>
        <taxon>Bacillati</taxon>
        <taxon>Bacillota</taxon>
        <taxon>Bacilli</taxon>
        <taxon>Bacillales</taxon>
        <taxon>Alicyclobacillaceae</taxon>
        <taxon>Tumebacillus</taxon>
    </lineage>
</organism>
<name>A0ABS1J795_9BACL</name>
<gene>
    <name evidence="11" type="ORF">JJB07_04600</name>
</gene>
<sequence>MFRRMPLVTKLLCLLLIPLVALGVTSQIALRNLNSISDDLTQVLYQHDYVTLDLIAQAQGEMHDALLLEHTLLNTDPSSPTFGQLKTSMEEHAVNARAKVHSARKLAEEDKSNWETFKHPQTQRTIFQNFDDFDSNFSTWVQVSAGMIEKLPTQSISARQETIGKINEVDYTFQAALGSMGETKELLDSVASHAVERKDASKKTAAQSIVLTIVIAIVLAISFMALFMWNIRKSLRRTLGVMEQAAQGDLRETSQPKLANDEIGKLSNALHEMVKNLRGLIEQVTVTAEQVAATSEVMTKNAEEMKASTTGVAGELEQLALGVDVQAAGADQISKSMEEMGDGIHRIAENTGVVTQAAVETASEADAGQESIQRAVTQMHSISTVTDRSADKVRRLGQHSSAIGQIVGVITKLAQQTNMLALNASIEAARAGEQGRGFAVVAEEVRKLAEQSQQSAHQIEELIERMQEDTQDTVQTMDDVIHEVQSGIVAVDVAGEAFQRILTKSHLVAGQIREITAAAEQMTATTQQVASSAQESAGIAHLTARRSQTCAVAVEQQLASMDELYHLSEGLNQMAHELKKVLGRFEM</sequence>
<keyword evidence="3 8" id="KW-0472">Membrane</keyword>
<keyword evidence="4 6" id="KW-0807">Transducer</keyword>
<dbReference type="PANTHER" id="PTHR32089:SF112">
    <property type="entry name" value="LYSOZYME-LIKE PROTEIN-RELATED"/>
    <property type="match status" value="1"/>
</dbReference>
<keyword evidence="12" id="KW-1185">Reference proteome</keyword>
<keyword evidence="7" id="KW-0175">Coiled coil</keyword>
<comment type="similarity">
    <text evidence="5">Belongs to the methyl-accepting chemotaxis (MCP) protein family.</text>
</comment>
<feature type="domain" description="HAMP" evidence="10">
    <location>
        <begin position="229"/>
        <end position="282"/>
    </location>
</feature>
<keyword evidence="8" id="KW-1133">Transmembrane helix</keyword>
<dbReference type="Pfam" id="PF00672">
    <property type="entry name" value="HAMP"/>
    <property type="match status" value="1"/>
</dbReference>
<feature type="domain" description="Methyl-accepting transducer" evidence="9">
    <location>
        <begin position="301"/>
        <end position="537"/>
    </location>
</feature>
<reference evidence="11 12" key="1">
    <citation type="submission" date="2021-01" db="EMBL/GenBank/DDBJ databases">
        <title>Tumebacillus sp. strain ITR2 16S ribosomal RNA gene Genome sequencing and assembly.</title>
        <authorList>
            <person name="Kang M."/>
        </authorList>
    </citation>
    <scope>NUCLEOTIDE SEQUENCE [LARGE SCALE GENOMIC DNA]</scope>
    <source>
        <strain evidence="11 12">ITR2</strain>
    </source>
</reference>
<dbReference type="CDD" id="cd06225">
    <property type="entry name" value="HAMP"/>
    <property type="match status" value="1"/>
</dbReference>
<comment type="subcellular location">
    <subcellularLocation>
        <location evidence="1">Cell membrane</location>
    </subcellularLocation>
</comment>
<comment type="caution">
    <text evidence="11">The sequence shown here is derived from an EMBL/GenBank/DDBJ whole genome shotgun (WGS) entry which is preliminary data.</text>
</comment>
<dbReference type="SMART" id="SM00304">
    <property type="entry name" value="HAMP"/>
    <property type="match status" value="2"/>
</dbReference>
<evidence type="ECO:0000313" key="11">
    <source>
        <dbReference type="EMBL" id="MBL0385924.1"/>
    </source>
</evidence>
<dbReference type="SUPFAM" id="SSF58104">
    <property type="entry name" value="Methyl-accepting chemotaxis protein (MCP) signaling domain"/>
    <property type="match status" value="1"/>
</dbReference>
<protein>
    <submittedName>
        <fullName evidence="11">Methyl-accepting chemotaxis protein</fullName>
    </submittedName>
</protein>
<dbReference type="CDD" id="cd11386">
    <property type="entry name" value="MCP_signal"/>
    <property type="match status" value="1"/>
</dbReference>
<evidence type="ECO:0000256" key="3">
    <source>
        <dbReference type="ARBA" id="ARBA00023136"/>
    </source>
</evidence>
<evidence type="ECO:0000256" key="1">
    <source>
        <dbReference type="ARBA" id="ARBA00004236"/>
    </source>
</evidence>
<dbReference type="EMBL" id="JAEQNB010000001">
    <property type="protein sequence ID" value="MBL0385924.1"/>
    <property type="molecule type" value="Genomic_DNA"/>
</dbReference>
<accession>A0ABS1J795</accession>
<evidence type="ECO:0000259" key="9">
    <source>
        <dbReference type="PROSITE" id="PS50111"/>
    </source>
</evidence>
<evidence type="ECO:0000259" key="10">
    <source>
        <dbReference type="PROSITE" id="PS50885"/>
    </source>
</evidence>
<proteinExistence type="inferred from homology"/>
<dbReference type="PROSITE" id="PS50111">
    <property type="entry name" value="CHEMOTAXIS_TRANSDUC_2"/>
    <property type="match status" value="1"/>
</dbReference>
<dbReference type="Pfam" id="PF00015">
    <property type="entry name" value="MCPsignal"/>
    <property type="match status" value="1"/>
</dbReference>
<evidence type="ECO:0000256" key="5">
    <source>
        <dbReference type="ARBA" id="ARBA00029447"/>
    </source>
</evidence>
<evidence type="ECO:0000256" key="6">
    <source>
        <dbReference type="PROSITE-ProRule" id="PRU00284"/>
    </source>
</evidence>
<dbReference type="Gene3D" id="1.10.287.950">
    <property type="entry name" value="Methyl-accepting chemotaxis protein"/>
    <property type="match status" value="1"/>
</dbReference>